<name>A0A4R9JG07_9LEPT</name>
<reference evidence="1" key="1">
    <citation type="journal article" date="2019" name="PLoS Negl. Trop. Dis.">
        <title>Revisiting the worldwide diversity of Leptospira species in the environment.</title>
        <authorList>
            <person name="Vincent A.T."/>
            <person name="Schiettekatte O."/>
            <person name="Bourhy P."/>
            <person name="Veyrier F.J."/>
            <person name="Picardeau M."/>
        </authorList>
    </citation>
    <scope>NUCLEOTIDE SEQUENCE [LARGE SCALE GENOMIC DNA]</scope>
    <source>
        <strain evidence="1">201702692</strain>
    </source>
</reference>
<dbReference type="AlphaFoldDB" id="A0A4R9JG07"/>
<proteinExistence type="predicted"/>
<comment type="caution">
    <text evidence="1">The sequence shown here is derived from an EMBL/GenBank/DDBJ whole genome shotgun (WGS) entry which is preliminary data.</text>
</comment>
<evidence type="ECO:0000313" key="1">
    <source>
        <dbReference type="EMBL" id="TGL39861.1"/>
    </source>
</evidence>
<dbReference type="OrthoDB" id="326394at2"/>
<keyword evidence="2" id="KW-1185">Reference proteome</keyword>
<accession>A0A4R9JG07</accession>
<protein>
    <submittedName>
        <fullName evidence="1">LamG domain-containing protein</fullName>
    </submittedName>
</protein>
<dbReference type="InterPro" id="IPR013320">
    <property type="entry name" value="ConA-like_dom_sf"/>
</dbReference>
<dbReference type="SUPFAM" id="SSF49899">
    <property type="entry name" value="Concanavalin A-like lectins/glucanases"/>
    <property type="match status" value="1"/>
</dbReference>
<dbReference type="Pfam" id="PF13385">
    <property type="entry name" value="Laminin_G_3"/>
    <property type="match status" value="1"/>
</dbReference>
<gene>
    <name evidence="1" type="ORF">EHQ49_10800</name>
</gene>
<sequence length="300" mass="32671">MAIHIRIPLQILFLIFVFCLSFDCQPNSFNNRGDYESKSYAETEILKCFLEERCGSKGSNSTNDFQIPSTLTTGLYAWYPLDGNINDLSGNHHHGYYPGGIWPVTAGPSYAPSRSNLPNGAATFNGTNQLFASNFTPLCHEDFSIALWIYTSVVSNNRIMGYQSSPGANPGISLVLNASGNAEFSAYWVAYGYNGDGLSGAFSTVLSANVWTHITYVHNGATRQGNIWINGVNGGLTSNFGSFAGCTTGVSPNQWHSGTPLNIGYAYTGLFFTGQMDDIWFFQGRQLSAADILTLMSLPF</sequence>
<evidence type="ECO:0000313" key="2">
    <source>
        <dbReference type="Proteomes" id="UP000298125"/>
    </source>
</evidence>
<dbReference type="EMBL" id="RQGA01000011">
    <property type="protein sequence ID" value="TGL39861.1"/>
    <property type="molecule type" value="Genomic_DNA"/>
</dbReference>
<dbReference type="Gene3D" id="2.60.120.200">
    <property type="match status" value="1"/>
</dbReference>
<dbReference type="Proteomes" id="UP000298125">
    <property type="component" value="Unassembled WGS sequence"/>
</dbReference>
<organism evidence="1 2">
    <name type="scientific">Leptospira perdikensis</name>
    <dbReference type="NCBI Taxonomy" id="2484948"/>
    <lineage>
        <taxon>Bacteria</taxon>
        <taxon>Pseudomonadati</taxon>
        <taxon>Spirochaetota</taxon>
        <taxon>Spirochaetia</taxon>
        <taxon>Leptospirales</taxon>
        <taxon>Leptospiraceae</taxon>
        <taxon>Leptospira</taxon>
    </lineage>
</organism>